<name>A0A8S1C1X3_9INSE</name>
<evidence type="ECO:0000259" key="2">
    <source>
        <dbReference type="Pfam" id="PF13837"/>
    </source>
</evidence>
<dbReference type="Pfam" id="PF13837">
    <property type="entry name" value="Myb_DNA-bind_4"/>
    <property type="match status" value="1"/>
</dbReference>
<evidence type="ECO:0000313" key="4">
    <source>
        <dbReference type="Proteomes" id="UP000494165"/>
    </source>
</evidence>
<evidence type="ECO:0000256" key="1">
    <source>
        <dbReference type="SAM" id="MobiDB-lite"/>
    </source>
</evidence>
<reference evidence="3 4" key="1">
    <citation type="submission" date="2020-04" db="EMBL/GenBank/DDBJ databases">
        <authorList>
            <person name="Alioto T."/>
            <person name="Alioto T."/>
            <person name="Gomez Garrido J."/>
        </authorList>
    </citation>
    <scope>NUCLEOTIDE SEQUENCE [LARGE SCALE GENOMIC DNA]</scope>
</reference>
<protein>
    <recommendedName>
        <fullName evidence="2">Myb/SANT-like DNA-binding domain-containing protein</fullName>
    </recommendedName>
</protein>
<dbReference type="EMBL" id="CADEPI010000007">
    <property type="protein sequence ID" value="CAB3361915.1"/>
    <property type="molecule type" value="Genomic_DNA"/>
</dbReference>
<dbReference type="Gene3D" id="1.10.10.60">
    <property type="entry name" value="Homeodomain-like"/>
    <property type="match status" value="1"/>
</dbReference>
<proteinExistence type="predicted"/>
<accession>A0A8S1C1X3</accession>
<feature type="region of interest" description="Disordered" evidence="1">
    <location>
        <begin position="122"/>
        <end position="154"/>
    </location>
</feature>
<sequence length="172" mass="19707">MRATRKRTVQKYFYDSLSGQRKWQKREVFELMRIYESHAYLFGVMSSDEDVWILIASALQENGIQVTARQVSTKWARMRETFKKIGEADHSSAGATKELRKPSKMVSFEEKDVVEQFLLAKADDDPRGRPSLSQSRTRSKPSYLAGGGGGVGRQLDDYETLKAMYKLSLLRN</sequence>
<dbReference type="InterPro" id="IPR044822">
    <property type="entry name" value="Myb_DNA-bind_4"/>
</dbReference>
<evidence type="ECO:0000313" key="3">
    <source>
        <dbReference type="EMBL" id="CAB3361915.1"/>
    </source>
</evidence>
<dbReference type="AlphaFoldDB" id="A0A8S1C1X3"/>
<comment type="caution">
    <text evidence="3">The sequence shown here is derived from an EMBL/GenBank/DDBJ whole genome shotgun (WGS) entry which is preliminary data.</text>
</comment>
<feature type="domain" description="Myb/SANT-like DNA-binding" evidence="2">
    <location>
        <begin position="21"/>
        <end position="91"/>
    </location>
</feature>
<keyword evidence="4" id="KW-1185">Reference proteome</keyword>
<organism evidence="3 4">
    <name type="scientific">Cloeon dipterum</name>
    <dbReference type="NCBI Taxonomy" id="197152"/>
    <lineage>
        <taxon>Eukaryota</taxon>
        <taxon>Metazoa</taxon>
        <taxon>Ecdysozoa</taxon>
        <taxon>Arthropoda</taxon>
        <taxon>Hexapoda</taxon>
        <taxon>Insecta</taxon>
        <taxon>Pterygota</taxon>
        <taxon>Palaeoptera</taxon>
        <taxon>Ephemeroptera</taxon>
        <taxon>Pisciforma</taxon>
        <taxon>Baetidae</taxon>
        <taxon>Cloeon</taxon>
    </lineage>
</organism>
<dbReference type="Proteomes" id="UP000494165">
    <property type="component" value="Unassembled WGS sequence"/>
</dbReference>
<gene>
    <name evidence="3" type="ORF">CLODIP_2_CD01736</name>
</gene>